<organism evidence="3 5">
    <name type="scientific">Adineta steineri</name>
    <dbReference type="NCBI Taxonomy" id="433720"/>
    <lineage>
        <taxon>Eukaryota</taxon>
        <taxon>Metazoa</taxon>
        <taxon>Spiralia</taxon>
        <taxon>Gnathifera</taxon>
        <taxon>Rotifera</taxon>
        <taxon>Eurotatoria</taxon>
        <taxon>Bdelloidea</taxon>
        <taxon>Adinetida</taxon>
        <taxon>Adinetidae</taxon>
        <taxon>Adineta</taxon>
    </lineage>
</organism>
<dbReference type="EMBL" id="CAJOAY010001958">
    <property type="protein sequence ID" value="CAF3905929.1"/>
    <property type="molecule type" value="Genomic_DNA"/>
</dbReference>
<evidence type="ECO:0000313" key="2">
    <source>
        <dbReference type="EMBL" id="CAF1433737.1"/>
    </source>
</evidence>
<evidence type="ECO:0000313" key="1">
    <source>
        <dbReference type="EMBL" id="CAF1431783.1"/>
    </source>
</evidence>
<dbReference type="EMBL" id="CAJNON010001147">
    <property type="protein sequence ID" value="CAF1433737.1"/>
    <property type="molecule type" value="Genomic_DNA"/>
</dbReference>
<dbReference type="AlphaFoldDB" id="A0A818UBN4"/>
<accession>A0A818UBN4</accession>
<dbReference type="Proteomes" id="UP000663845">
    <property type="component" value="Unassembled WGS sequence"/>
</dbReference>
<gene>
    <name evidence="1" type="ORF">JYZ213_LOCUS39613</name>
    <name evidence="4" type="ORF">OKA104_LOCUS24451</name>
    <name evidence="3" type="ORF">OXD698_LOCUS11917</name>
    <name evidence="2" type="ORF">VCS650_LOCUS38464</name>
</gene>
<dbReference type="Proteomes" id="UP000663891">
    <property type="component" value="Unassembled WGS sequence"/>
</dbReference>
<evidence type="ECO:0000313" key="5">
    <source>
        <dbReference type="Proteomes" id="UP000663844"/>
    </source>
</evidence>
<reference evidence="3" key="1">
    <citation type="submission" date="2021-02" db="EMBL/GenBank/DDBJ databases">
        <authorList>
            <person name="Nowell W R."/>
        </authorList>
    </citation>
    <scope>NUCLEOTIDE SEQUENCE</scope>
</reference>
<dbReference type="EMBL" id="CAJOAZ010000678">
    <property type="protein sequence ID" value="CAF3695596.1"/>
    <property type="molecule type" value="Genomic_DNA"/>
</dbReference>
<sequence length="210" mass="24292">MFEGIGLEDIFTIVPNINDQENFSQDAIIIWLDDTVETSTEPEWFNIASKLREIIHHLEVYTNINECIQFISSIAIEKVFLIVTGTYGADFDIRIFQEIINDVFIYVLMTEKIKYNDNHTNIRGYFDDSKLLIDKIYEDSTIIRTATMSNINRLRMNTGESTTRSMNPELIKFKCLQYTIAIIGRMGFRGNNAQLLHNVAEYWPVGKAEA</sequence>
<evidence type="ECO:0000313" key="3">
    <source>
        <dbReference type="EMBL" id="CAF3695596.1"/>
    </source>
</evidence>
<protein>
    <submittedName>
        <fullName evidence="3">Uncharacterized protein</fullName>
    </submittedName>
</protein>
<name>A0A818UBN4_9BILA</name>
<comment type="caution">
    <text evidence="3">The sequence shown here is derived from an EMBL/GenBank/DDBJ whole genome shotgun (WGS) entry which is preliminary data.</text>
</comment>
<proteinExistence type="predicted"/>
<dbReference type="Proteomes" id="UP000663881">
    <property type="component" value="Unassembled WGS sequence"/>
</dbReference>
<dbReference type="EMBL" id="CAJNOG010001313">
    <property type="protein sequence ID" value="CAF1431783.1"/>
    <property type="molecule type" value="Genomic_DNA"/>
</dbReference>
<evidence type="ECO:0000313" key="4">
    <source>
        <dbReference type="EMBL" id="CAF3905929.1"/>
    </source>
</evidence>
<dbReference type="Proteomes" id="UP000663844">
    <property type="component" value="Unassembled WGS sequence"/>
</dbReference>